<dbReference type="Pfam" id="PF00582">
    <property type="entry name" value="Usp"/>
    <property type="match status" value="1"/>
</dbReference>
<dbReference type="InterPro" id="IPR014729">
    <property type="entry name" value="Rossmann-like_a/b/a_fold"/>
</dbReference>
<evidence type="ECO:0000256" key="1">
    <source>
        <dbReference type="ARBA" id="ARBA00008791"/>
    </source>
</evidence>
<comment type="similarity">
    <text evidence="1">Belongs to the universal stress protein A family.</text>
</comment>
<gene>
    <name evidence="3" type="ORF">EI982_07480</name>
</gene>
<dbReference type="PRINTS" id="PR01438">
    <property type="entry name" value="UNVRSLSTRESS"/>
</dbReference>
<feature type="domain" description="UspA" evidence="2">
    <location>
        <begin position="3"/>
        <end position="126"/>
    </location>
</feature>
<proteinExistence type="inferred from homology"/>
<protein>
    <submittedName>
        <fullName evidence="3">Universal stress protein</fullName>
    </submittedName>
</protein>
<dbReference type="InterPro" id="IPR006016">
    <property type="entry name" value="UspA"/>
</dbReference>
<accession>A0A6B9FFM8</accession>
<dbReference type="Proteomes" id="UP000428325">
    <property type="component" value="Chromosome"/>
</dbReference>
<evidence type="ECO:0000259" key="2">
    <source>
        <dbReference type="Pfam" id="PF00582"/>
    </source>
</evidence>
<dbReference type="Gene3D" id="3.40.50.620">
    <property type="entry name" value="HUPs"/>
    <property type="match status" value="1"/>
</dbReference>
<dbReference type="OrthoDB" id="281037at2157"/>
<organism evidence="3 4">
    <name type="scientific">Haloplanus rallus</name>
    <dbReference type="NCBI Taxonomy" id="1816183"/>
    <lineage>
        <taxon>Archaea</taxon>
        <taxon>Methanobacteriati</taxon>
        <taxon>Methanobacteriota</taxon>
        <taxon>Stenosarchaea group</taxon>
        <taxon>Halobacteria</taxon>
        <taxon>Halobacteriales</taxon>
        <taxon>Haloferacaceae</taxon>
        <taxon>Haloplanus</taxon>
    </lineage>
</organism>
<evidence type="ECO:0000313" key="3">
    <source>
        <dbReference type="EMBL" id="QGX94643.1"/>
    </source>
</evidence>
<dbReference type="CDD" id="cd00293">
    <property type="entry name" value="USP-like"/>
    <property type="match status" value="1"/>
</dbReference>
<dbReference type="InterPro" id="IPR006015">
    <property type="entry name" value="Universal_stress_UspA"/>
</dbReference>
<dbReference type="KEGG" id="hra:EI982_07480"/>
<evidence type="ECO:0000313" key="4">
    <source>
        <dbReference type="Proteomes" id="UP000428325"/>
    </source>
</evidence>
<reference evidence="3 4" key="1">
    <citation type="submission" date="2018-12" db="EMBL/GenBank/DDBJ databases">
        <title>Complete genome sequence of Haloplanus rallus MBLA0036.</title>
        <authorList>
            <person name="Nam Y.-d."/>
            <person name="Kang J."/>
            <person name="Chung W.-H."/>
            <person name="Park Y.S."/>
        </authorList>
    </citation>
    <scope>NUCLEOTIDE SEQUENCE [LARGE SCALE GENOMIC DNA]</scope>
    <source>
        <strain evidence="3 4">MBLA0036</strain>
    </source>
</reference>
<dbReference type="AlphaFoldDB" id="A0A6B9FFM8"/>
<name>A0A6B9FFM8_9EURY</name>
<dbReference type="EMBL" id="CP034345">
    <property type="protein sequence ID" value="QGX94643.1"/>
    <property type="molecule type" value="Genomic_DNA"/>
</dbReference>
<keyword evidence="4" id="KW-1185">Reference proteome</keyword>
<dbReference type="PANTHER" id="PTHR46268:SF6">
    <property type="entry name" value="UNIVERSAL STRESS PROTEIN UP12"/>
    <property type="match status" value="1"/>
</dbReference>
<dbReference type="PANTHER" id="PTHR46268">
    <property type="entry name" value="STRESS RESPONSE PROTEIN NHAX"/>
    <property type="match status" value="1"/>
</dbReference>
<sequence>MYHAVMGVDDNEERAIACAQAVADLPGAGSDARVTIIHSFTDNPTGASAPQIGSVREATEYLEGEGVEVTVTESSGDPAEQILDVAESEDANLIVVAGRKRSPTGKALFGSVTQSVILNADRPVMVAGDTDD</sequence>
<dbReference type="RefSeq" id="WP_157688962.1">
    <property type="nucleotide sequence ID" value="NZ_CP034345.1"/>
</dbReference>
<dbReference type="SUPFAM" id="SSF52402">
    <property type="entry name" value="Adenine nucleotide alpha hydrolases-like"/>
    <property type="match status" value="1"/>
</dbReference>
<dbReference type="GeneID" id="99245946"/>